<evidence type="ECO:0000259" key="3">
    <source>
        <dbReference type="Pfam" id="PF13538"/>
    </source>
</evidence>
<evidence type="ECO:0000313" key="4">
    <source>
        <dbReference type="EMBL" id="SNW62863.1"/>
    </source>
</evidence>
<protein>
    <submittedName>
        <fullName evidence="4">ATP-dependent RecD-like DNA helicase</fullName>
    </submittedName>
</protein>
<keyword evidence="5" id="KW-1185">Reference proteome</keyword>
<feature type="domain" description="UvrD-like helicase C-terminal" evidence="3">
    <location>
        <begin position="692"/>
        <end position="737"/>
    </location>
</feature>
<dbReference type="SUPFAM" id="SSF52540">
    <property type="entry name" value="P-loop containing nucleoside triphosphate hydrolases"/>
    <property type="match status" value="1"/>
</dbReference>
<dbReference type="PANTHER" id="PTHR43788">
    <property type="entry name" value="DNA2/NAM7 HELICASE FAMILY MEMBER"/>
    <property type="match status" value="1"/>
</dbReference>
<dbReference type="CDD" id="cd18809">
    <property type="entry name" value="SF1_C_RecD"/>
    <property type="match status" value="1"/>
</dbReference>
<dbReference type="GeneID" id="35382804"/>
<dbReference type="Proteomes" id="UP000236316">
    <property type="component" value="Segment"/>
</dbReference>
<proteinExistence type="predicted"/>
<dbReference type="RefSeq" id="YP_009449165.1">
    <property type="nucleotide sequence ID" value="NC_036594.1"/>
</dbReference>
<reference evidence="4" key="1">
    <citation type="submission" date="2017-08" db="EMBL/GenBank/DDBJ databases">
        <authorList>
            <consortium name="Urmite Genomes"/>
        </authorList>
    </citation>
    <scope>NUCLEOTIDE SEQUENCE [LARGE SCALE GENOMIC DNA]</scope>
    <source>
        <strain evidence="4">IHUMI-LCC2</strain>
    </source>
</reference>
<dbReference type="InterPro" id="IPR027785">
    <property type="entry name" value="UvrD-like_helicase_C"/>
</dbReference>
<dbReference type="InterPro" id="IPR050534">
    <property type="entry name" value="Coronavir_polyprotein_1ab"/>
</dbReference>
<keyword evidence="4" id="KW-0378">Hydrolase</keyword>
<dbReference type="Pfam" id="PF13245">
    <property type="entry name" value="AAA_19"/>
    <property type="match status" value="1"/>
</dbReference>
<dbReference type="Pfam" id="PF13538">
    <property type="entry name" value="UvrD_C_2"/>
    <property type="match status" value="1"/>
</dbReference>
<keyword evidence="1" id="KW-0547">Nucleotide-binding</keyword>
<evidence type="ECO:0000256" key="2">
    <source>
        <dbReference type="ARBA" id="ARBA00022840"/>
    </source>
</evidence>
<name>A0A2I2L5Q3_9VIRU</name>
<dbReference type="KEGG" id="vg:35382804"/>
<dbReference type="EMBL" id="LT906555">
    <property type="protein sequence ID" value="SNW62863.1"/>
    <property type="molecule type" value="Genomic_DNA"/>
</dbReference>
<organism evidence="4">
    <name type="scientific">Orpheovirus IHUMI-LCC2</name>
    <dbReference type="NCBI Taxonomy" id="2023057"/>
    <lineage>
        <taxon>Viruses</taxon>
        <taxon>Varidnaviria</taxon>
        <taxon>Bamfordvirae</taxon>
        <taxon>Nucleocytoviricota</taxon>
        <taxon>Megaviricetes</taxon>
        <taxon>Pimascovirales</taxon>
        <taxon>Ocovirineae</taxon>
        <taxon>Orpheoviridae</taxon>
        <taxon>Alphaorpheovirus</taxon>
        <taxon>Alphaorpheovirus massiliense</taxon>
    </lineage>
</organism>
<dbReference type="GO" id="GO:0003678">
    <property type="term" value="F:DNA helicase activity"/>
    <property type="evidence" value="ECO:0007669"/>
    <property type="project" value="UniProtKB-ARBA"/>
</dbReference>
<dbReference type="GO" id="GO:0005524">
    <property type="term" value="F:ATP binding"/>
    <property type="evidence" value="ECO:0007669"/>
    <property type="project" value="UniProtKB-KW"/>
</dbReference>
<dbReference type="Gene3D" id="3.40.50.300">
    <property type="entry name" value="P-loop containing nucleotide triphosphate hydrolases"/>
    <property type="match status" value="2"/>
</dbReference>
<sequence length="773" mass="87889">MDNIITGKVTNIQNYKNPVKFDIRTTTNITYHIIYNGFCPIQKGDVMTFRLPELPSTNTINMDDNSLPLIQQGTDTDSIINYLNSQSKRLQISYNAISDIIKHITRKVGAENIASYLSVTSERYLELDSFGDVKGKLEIAVESGIVPTLLTEVYFKKLMQIWYKGQVLRKFYLLGLTNTEIKEMLEYGDGTLDDYYEILTKYPLTIYTIDTPENFLNPVNSKSMKILTRLQLRIDNHDYWCGVIVRDIFQICKKRSWMCVPVSIISAKYPFFASLLGNLQNNYGVVMDEKYNVLYLQFFHKVEAIVSDRLFLTSTKDPTQIVSEFNGNDDIDWVCKTLNPVQQQAVRSSLQNNLSIITGGAGTGKTTIIKEITHNLLLKSVPYHVCSFTGKAVSRIREVLKDSKPSTIHRMLSSKSIFRDAPFSHLIIDEASMVTTILLYRVFKLFNHDFRITFIGDINQLEPIGSGTLLKELFSVGSIPITKLLTNMRIQLSNGVQDGILVNAENIINTGANEEEEEMMMMIEEEYGSSAQIQHIVKLMPADNFVIYPSTNLDPVFAIYNHLLQQSVPANDIIVLTPYVKECTVINENLQRIYHKEKKLYLQDKNVKWFKDDKVVMKSNNYDINVMNGEEGIVHKVDLTKKEITVAFGNILAPFKVGGEGGMDNGMNTDVIEMNNTLVNPTDKNTTDHLRHSYCLTCHSAQGSEWKFAIIYLPHGNKANEWFVNKNMCYTMITRGKCCIWIIGDVSGFEAACSRPTKSRIEYLGCRINSLEA</sequence>
<dbReference type="Gene3D" id="2.30.30.940">
    <property type="match status" value="1"/>
</dbReference>
<evidence type="ECO:0000313" key="5">
    <source>
        <dbReference type="Proteomes" id="UP000236316"/>
    </source>
</evidence>
<dbReference type="InterPro" id="IPR027417">
    <property type="entry name" value="P-loop_NTPase"/>
</dbReference>
<gene>
    <name evidence="4" type="ORF">ORPV_959</name>
</gene>
<dbReference type="OrthoDB" id="5394at10239"/>
<accession>A0A2I2L5Q3</accession>
<dbReference type="PANTHER" id="PTHR43788:SF6">
    <property type="entry name" value="DNA HELICASE B"/>
    <property type="match status" value="1"/>
</dbReference>
<evidence type="ECO:0000256" key="1">
    <source>
        <dbReference type="ARBA" id="ARBA00022741"/>
    </source>
</evidence>
<keyword evidence="2" id="KW-0067">ATP-binding</keyword>
<keyword evidence="4" id="KW-0347">Helicase</keyword>